<dbReference type="eggNOG" id="COG0406">
    <property type="taxonomic scope" value="Bacteria"/>
</dbReference>
<dbReference type="PANTHER" id="PTHR48100:SF59">
    <property type="entry name" value="ADENOSYLCOBALAMIN_ALPHA-RIBAZOLE PHOSPHATASE"/>
    <property type="match status" value="1"/>
</dbReference>
<dbReference type="Gene3D" id="3.40.50.1240">
    <property type="entry name" value="Phosphoglycerate mutase-like"/>
    <property type="match status" value="1"/>
</dbReference>
<dbReference type="SUPFAM" id="SSF53254">
    <property type="entry name" value="Phosphoglycerate mutase-like"/>
    <property type="match status" value="1"/>
</dbReference>
<keyword evidence="4" id="KW-1185">Reference proteome</keyword>
<dbReference type="PATRIC" id="fig|273677.3.peg.161"/>
<dbReference type="EMBL" id="JFYO01000001">
    <property type="protein sequence ID" value="EZP29551.1"/>
    <property type="molecule type" value="Genomic_DNA"/>
</dbReference>
<feature type="binding site" evidence="2">
    <location>
        <begin position="8"/>
        <end position="15"/>
    </location>
    <ligand>
        <name>substrate</name>
    </ligand>
</feature>
<dbReference type="RefSeq" id="WP_036308656.1">
    <property type="nucleotide sequence ID" value="NZ_JFYO01000001.1"/>
</dbReference>
<gene>
    <name evidence="3" type="ORF">BW34_00164</name>
</gene>
<organism evidence="3 4">
    <name type="scientific">Microbacterium oleivorans</name>
    <dbReference type="NCBI Taxonomy" id="273677"/>
    <lineage>
        <taxon>Bacteria</taxon>
        <taxon>Bacillati</taxon>
        <taxon>Actinomycetota</taxon>
        <taxon>Actinomycetes</taxon>
        <taxon>Micrococcales</taxon>
        <taxon>Microbacteriaceae</taxon>
        <taxon>Microbacterium</taxon>
    </lineage>
</organism>
<dbReference type="Proteomes" id="UP000024001">
    <property type="component" value="Unassembled WGS sequence"/>
</dbReference>
<comment type="caution">
    <text evidence="3">The sequence shown here is derived from an EMBL/GenBank/DDBJ whole genome shotgun (WGS) entry which is preliminary data.</text>
</comment>
<dbReference type="InterPro" id="IPR050275">
    <property type="entry name" value="PGM_Phosphatase"/>
</dbReference>
<dbReference type="OrthoDB" id="4697614at2"/>
<proteinExistence type="predicted"/>
<dbReference type="GO" id="GO:0005737">
    <property type="term" value="C:cytoplasm"/>
    <property type="evidence" value="ECO:0007669"/>
    <property type="project" value="TreeGrafter"/>
</dbReference>
<dbReference type="AlphaFoldDB" id="A0A031FZA4"/>
<feature type="binding site" evidence="2">
    <location>
        <begin position="87"/>
        <end position="90"/>
    </location>
    <ligand>
        <name>substrate</name>
    </ligand>
</feature>
<dbReference type="InterPro" id="IPR013078">
    <property type="entry name" value="His_Pase_superF_clade-1"/>
</dbReference>
<reference evidence="3 4" key="1">
    <citation type="submission" date="2014-03" db="EMBL/GenBank/DDBJ databases">
        <title>Draft Genome Sequences of 13 Willow Endophytes.</title>
        <authorList>
            <person name="Gan H.Y."/>
            <person name="Gan H.M."/>
            <person name="Savka M.A."/>
            <person name="Hudson A.O."/>
        </authorList>
    </citation>
    <scope>NUCLEOTIDE SEQUENCE [LARGE SCALE GENOMIC DNA]</scope>
    <source>
        <strain evidence="3 4">RIT293</strain>
    </source>
</reference>
<feature type="active site" description="Tele-phosphohistidine intermediate" evidence="1">
    <location>
        <position position="9"/>
    </location>
</feature>
<dbReference type="GO" id="GO:0016791">
    <property type="term" value="F:phosphatase activity"/>
    <property type="evidence" value="ECO:0007669"/>
    <property type="project" value="TreeGrafter"/>
</dbReference>
<evidence type="ECO:0000256" key="1">
    <source>
        <dbReference type="PIRSR" id="PIRSR613078-1"/>
    </source>
</evidence>
<dbReference type="CDD" id="cd07067">
    <property type="entry name" value="HP_PGM_like"/>
    <property type="match status" value="1"/>
</dbReference>
<dbReference type="InterPro" id="IPR029033">
    <property type="entry name" value="His_PPase_superfam"/>
</dbReference>
<name>A0A031FZA4_9MICO</name>
<dbReference type="PANTHER" id="PTHR48100">
    <property type="entry name" value="BROAD-SPECIFICITY PHOSPHATASE YOR283W-RELATED"/>
    <property type="match status" value="1"/>
</dbReference>
<sequence>MTIITLVRHGETDWNRTRRIQGSSNIPLNDTGRAQARAAGTALAEALDPLTPSVVVSSDLSRANETARIIAEILDLPAPRTYPALRERGYGDAEGLTDVEVFERWGPWHTADVPNAEPWAEVTTRALRGIQEAVADARSLVAPASPHVIAVAHGALIRTVISHATSGEYPEPGHKLANGSAHTFRVEDDWLSLLTSSALPV</sequence>
<dbReference type="SMART" id="SM00855">
    <property type="entry name" value="PGAM"/>
    <property type="match status" value="1"/>
</dbReference>
<dbReference type="PROSITE" id="PS00175">
    <property type="entry name" value="PG_MUTASE"/>
    <property type="match status" value="1"/>
</dbReference>
<feature type="binding site" evidence="2">
    <location>
        <position position="62"/>
    </location>
    <ligand>
        <name>substrate</name>
    </ligand>
</feature>
<dbReference type="Pfam" id="PF00300">
    <property type="entry name" value="His_Phos_1"/>
    <property type="match status" value="1"/>
</dbReference>
<evidence type="ECO:0000313" key="4">
    <source>
        <dbReference type="Proteomes" id="UP000024001"/>
    </source>
</evidence>
<evidence type="ECO:0000313" key="3">
    <source>
        <dbReference type="EMBL" id="EZP29551.1"/>
    </source>
</evidence>
<dbReference type="InterPro" id="IPR001345">
    <property type="entry name" value="PG/BPGM_mutase_AS"/>
</dbReference>
<evidence type="ECO:0000256" key="2">
    <source>
        <dbReference type="PIRSR" id="PIRSR613078-2"/>
    </source>
</evidence>
<accession>A0A031FZA4</accession>
<protein>
    <submittedName>
        <fullName evidence="3">Fructose-2,6-bisphosphatase</fullName>
    </submittedName>
</protein>
<feature type="active site" description="Proton donor/acceptor" evidence="1">
    <location>
        <position position="87"/>
    </location>
</feature>